<dbReference type="Proteomes" id="UP000315385">
    <property type="component" value="Unassembled WGS sequence"/>
</dbReference>
<dbReference type="PROSITE" id="PS00486">
    <property type="entry name" value="DNA_MISMATCH_REPAIR_2"/>
    <property type="match status" value="1"/>
</dbReference>
<dbReference type="SUPFAM" id="SSF55271">
    <property type="entry name" value="DNA repair protein MutS, domain I"/>
    <property type="match status" value="1"/>
</dbReference>
<protein>
    <recommendedName>
        <fullName evidence="7">DNA mismatch repair protein MutS</fullName>
    </recommendedName>
</protein>
<dbReference type="EMBL" id="SESI01000001">
    <property type="protein sequence ID" value="TQQ82415.1"/>
    <property type="molecule type" value="Genomic_DNA"/>
</dbReference>
<evidence type="ECO:0000256" key="6">
    <source>
        <dbReference type="ARBA" id="ARBA00023204"/>
    </source>
</evidence>
<evidence type="ECO:0000256" key="1">
    <source>
        <dbReference type="ARBA" id="ARBA00006271"/>
    </source>
</evidence>
<dbReference type="Gene3D" id="3.30.420.110">
    <property type="entry name" value="MutS, connector domain"/>
    <property type="match status" value="1"/>
</dbReference>
<dbReference type="Pfam" id="PF01624">
    <property type="entry name" value="MutS_I"/>
    <property type="match status" value="1"/>
</dbReference>
<feature type="compositionally biased region" description="Low complexity" evidence="10">
    <location>
        <begin position="844"/>
        <end position="854"/>
    </location>
</feature>
<dbReference type="SMART" id="SM00534">
    <property type="entry name" value="MUTSac"/>
    <property type="match status" value="1"/>
</dbReference>
<keyword evidence="2 8" id="KW-0547">Nucleotide-binding</keyword>
<evidence type="ECO:0000313" key="12">
    <source>
        <dbReference type="EMBL" id="TQQ82415.1"/>
    </source>
</evidence>
<evidence type="ECO:0000259" key="11">
    <source>
        <dbReference type="PROSITE" id="PS00486"/>
    </source>
</evidence>
<evidence type="ECO:0000256" key="3">
    <source>
        <dbReference type="ARBA" id="ARBA00022763"/>
    </source>
</evidence>
<dbReference type="GO" id="GO:0006298">
    <property type="term" value="P:mismatch repair"/>
    <property type="evidence" value="ECO:0007669"/>
    <property type="project" value="UniProtKB-UniRule"/>
</dbReference>
<dbReference type="PIRSF" id="PIRSF037677">
    <property type="entry name" value="DNA_mis_repair_Msh6"/>
    <property type="match status" value="1"/>
</dbReference>
<dbReference type="SMART" id="SM00533">
    <property type="entry name" value="MUTSd"/>
    <property type="match status" value="1"/>
</dbReference>
<keyword evidence="9" id="KW-0175">Coiled coil</keyword>
<dbReference type="NCBIfam" id="NF003810">
    <property type="entry name" value="PRK05399.1"/>
    <property type="match status" value="1"/>
</dbReference>
<accession>A0A544QSJ1</accession>
<dbReference type="AlphaFoldDB" id="A0A544QSJ1"/>
<comment type="function">
    <text evidence="8">This protein is involved in the repair of mismatches in DNA.</text>
</comment>
<dbReference type="InterPro" id="IPR000432">
    <property type="entry name" value="DNA_mismatch_repair_MutS_C"/>
</dbReference>
<dbReference type="RefSeq" id="WP_142443062.1">
    <property type="nucleotide sequence ID" value="NZ_SESI01000001.1"/>
</dbReference>
<dbReference type="InterPro" id="IPR016151">
    <property type="entry name" value="DNA_mismatch_repair_MutS_N"/>
</dbReference>
<dbReference type="Pfam" id="PF00488">
    <property type="entry name" value="MutS_V"/>
    <property type="match status" value="1"/>
</dbReference>
<dbReference type="PANTHER" id="PTHR11361:SF34">
    <property type="entry name" value="DNA MISMATCH REPAIR PROTEIN MSH1, MITOCHONDRIAL"/>
    <property type="match status" value="1"/>
</dbReference>
<dbReference type="PANTHER" id="PTHR11361">
    <property type="entry name" value="DNA MISMATCH REPAIR PROTEIN MUTS FAMILY MEMBER"/>
    <property type="match status" value="1"/>
</dbReference>
<dbReference type="GO" id="GO:0030983">
    <property type="term" value="F:mismatched DNA binding"/>
    <property type="evidence" value="ECO:0007669"/>
    <property type="project" value="InterPro"/>
</dbReference>
<dbReference type="GO" id="GO:0005524">
    <property type="term" value="F:ATP binding"/>
    <property type="evidence" value="ECO:0007669"/>
    <property type="project" value="UniProtKB-UniRule"/>
</dbReference>
<keyword evidence="6 8" id="KW-0234">DNA repair</keyword>
<dbReference type="InterPro" id="IPR007695">
    <property type="entry name" value="DNA_mismatch_repair_MutS-lik_N"/>
</dbReference>
<dbReference type="Pfam" id="PF05192">
    <property type="entry name" value="MutS_III"/>
    <property type="match status" value="1"/>
</dbReference>
<dbReference type="SUPFAM" id="SSF53150">
    <property type="entry name" value="DNA repair protein MutS, domain II"/>
    <property type="match status" value="1"/>
</dbReference>
<evidence type="ECO:0000256" key="4">
    <source>
        <dbReference type="ARBA" id="ARBA00022840"/>
    </source>
</evidence>
<evidence type="ECO:0000256" key="10">
    <source>
        <dbReference type="SAM" id="MobiDB-lite"/>
    </source>
</evidence>
<name>A0A544QSJ1_9EURY</name>
<evidence type="ECO:0000256" key="7">
    <source>
        <dbReference type="NCBIfam" id="TIGR01070"/>
    </source>
</evidence>
<dbReference type="GO" id="GO:0140664">
    <property type="term" value="F:ATP-dependent DNA damage sensor activity"/>
    <property type="evidence" value="ECO:0007669"/>
    <property type="project" value="InterPro"/>
</dbReference>
<sequence>MSQGIVGQFHALKADSDADLLAMQCGDFYEFFDTDAECVADELDLTTSTKSSGGESYPMAGVPVGELTPYLTALVERGYTVAVADQFEDDNGDFYREITRRVTPGTLLETADSDAQYLAAVVAPNEQTDDESTGPYGLAFADITTGQFLVTEVEDADSAVAECYRFDPVELLPGPAVRTDDEFLSAVTDRSDAEVTLHTTDAFAPGRATYTVDEQFGDETADSIGLDSELAVRAAGAILAYVAETGVGVRQSMTRLQPYTADDHLTLDATTQRNLELVETMQGDSAGSLLATVDHTATSPGRRLLREWLTRPRRDRATLDRRLDSVAAMAAAALRRQRLQETLDGAADLERLASRVASGSAGANELLSIRETLGLLPDIAAELTDGELADSPLPSVLDDIDREAAADLRETLADAIVDDPPQTVTQGELFKRGYHDDLDELIDQHEAAKEWIDGLADRLKQRHGLTHVSVGRNKTDGYYIQVGQSEADAVPDSFSHVKTLKNSKRFVIDELAEREREILRLEEQRGELEYELFEELRESVAAQSALLQDVGRAIAELDVYCSLATHAASNGWCRPTLADPGELAIDAGRHPVVEQTTEFVPNDLQLDRDRGFLLVTGPNMSGKSTYMRQAALITLLAQVGSFVPADAATVGVVDGIYTRVGALDELAQGRSTFMVEMQELSNILHSATDESLVILDEVGRGTATYDGISIAWAATEYIHNRIGCHCLFATHYHELTALASHLDRVGNVHVAVANEDRGDGEEITFLRTVEEGATDRSYGIHVADLAGVPEPVVGRARDVLEKLRSKKAVEAKGSGSSEPTQAVFDLSAGEFRTADGDAREIEPADNGANAADTTTDSDPELESVLTALQTTDIDEMSPVELMAKVQQWQEQLSKTELSEH</sequence>
<dbReference type="InterPro" id="IPR036187">
    <property type="entry name" value="DNA_mismatch_repair_MutS_sf"/>
</dbReference>
<keyword evidence="3 8" id="KW-0227">DNA damage</keyword>
<dbReference type="SUPFAM" id="SSF48334">
    <property type="entry name" value="DNA repair protein MutS, domain III"/>
    <property type="match status" value="1"/>
</dbReference>
<dbReference type="InterPro" id="IPR036678">
    <property type="entry name" value="MutS_con_dom_sf"/>
</dbReference>
<feature type="coiled-coil region" evidence="9">
    <location>
        <begin position="504"/>
        <end position="531"/>
    </location>
</feature>
<dbReference type="Gene3D" id="3.40.1170.10">
    <property type="entry name" value="DNA repair protein MutS, domain I"/>
    <property type="match status" value="1"/>
</dbReference>
<dbReference type="NCBIfam" id="TIGR01070">
    <property type="entry name" value="mutS1"/>
    <property type="match status" value="1"/>
</dbReference>
<dbReference type="OrthoDB" id="146065at2157"/>
<proteinExistence type="inferred from homology"/>
<feature type="domain" description="DNA mismatch repair proteins mutS family" evidence="11">
    <location>
        <begin position="691"/>
        <end position="707"/>
    </location>
</feature>
<keyword evidence="5 8" id="KW-0238">DNA-binding</keyword>
<dbReference type="InterPro" id="IPR007696">
    <property type="entry name" value="DNA_mismatch_repair_MutS_core"/>
</dbReference>
<comment type="similarity">
    <text evidence="1 8">Belongs to the DNA mismatch repair MutS family.</text>
</comment>
<evidence type="ECO:0000256" key="2">
    <source>
        <dbReference type="ARBA" id="ARBA00022741"/>
    </source>
</evidence>
<dbReference type="InterPro" id="IPR045076">
    <property type="entry name" value="MutS"/>
</dbReference>
<evidence type="ECO:0000256" key="9">
    <source>
        <dbReference type="SAM" id="Coils"/>
    </source>
</evidence>
<dbReference type="Pfam" id="PF05188">
    <property type="entry name" value="MutS_II"/>
    <property type="match status" value="1"/>
</dbReference>
<keyword evidence="13" id="KW-1185">Reference proteome</keyword>
<keyword evidence="4" id="KW-0067">ATP-binding</keyword>
<evidence type="ECO:0000256" key="5">
    <source>
        <dbReference type="ARBA" id="ARBA00023125"/>
    </source>
</evidence>
<dbReference type="InterPro" id="IPR027417">
    <property type="entry name" value="P-loop_NTPase"/>
</dbReference>
<evidence type="ECO:0000256" key="8">
    <source>
        <dbReference type="RuleBase" id="RU003756"/>
    </source>
</evidence>
<dbReference type="Pfam" id="PF05190">
    <property type="entry name" value="MutS_IV"/>
    <property type="match status" value="1"/>
</dbReference>
<dbReference type="Gene3D" id="3.40.50.300">
    <property type="entry name" value="P-loop containing nucleotide triphosphate hydrolases"/>
    <property type="match status" value="1"/>
</dbReference>
<dbReference type="InterPro" id="IPR017261">
    <property type="entry name" value="DNA_mismatch_repair_MutS/MSH"/>
</dbReference>
<dbReference type="SUPFAM" id="SSF52540">
    <property type="entry name" value="P-loop containing nucleoside triphosphate hydrolases"/>
    <property type="match status" value="1"/>
</dbReference>
<dbReference type="InterPro" id="IPR007860">
    <property type="entry name" value="DNA_mmatch_repair_MutS_con_dom"/>
</dbReference>
<gene>
    <name evidence="12" type="primary">mutS</name>
    <name evidence="12" type="ORF">EWF95_05710</name>
</gene>
<dbReference type="InterPro" id="IPR005748">
    <property type="entry name" value="DNA_mismatch_repair_MutS"/>
</dbReference>
<organism evidence="12 13">
    <name type="scientific">Halonotius roseus</name>
    <dbReference type="NCBI Taxonomy" id="2511997"/>
    <lineage>
        <taxon>Archaea</taxon>
        <taxon>Methanobacteriati</taxon>
        <taxon>Methanobacteriota</taxon>
        <taxon>Stenosarchaea group</taxon>
        <taxon>Halobacteria</taxon>
        <taxon>Halobacteriales</taxon>
        <taxon>Haloferacaceae</taxon>
        <taxon>Halonotius</taxon>
    </lineage>
</organism>
<evidence type="ECO:0000313" key="13">
    <source>
        <dbReference type="Proteomes" id="UP000315385"/>
    </source>
</evidence>
<reference evidence="12 13" key="1">
    <citation type="submission" date="2019-02" db="EMBL/GenBank/DDBJ databases">
        <title>Halonotius sp. a new haloqrchaeon isolated from saline water.</title>
        <authorList>
            <person name="Duran-Viseras A."/>
            <person name="Sanchez-Porro C."/>
            <person name="Ventosa A."/>
        </authorList>
    </citation>
    <scope>NUCLEOTIDE SEQUENCE [LARGE SCALE GENOMIC DNA]</scope>
    <source>
        <strain evidence="12 13">F9-27</strain>
    </source>
</reference>
<dbReference type="InterPro" id="IPR007861">
    <property type="entry name" value="DNA_mismatch_repair_MutS_clamp"/>
</dbReference>
<comment type="caution">
    <text evidence="12">The sequence shown here is derived from an EMBL/GenBank/DDBJ whole genome shotgun (WGS) entry which is preliminary data.</text>
</comment>
<feature type="region of interest" description="Disordered" evidence="10">
    <location>
        <begin position="839"/>
        <end position="862"/>
    </location>
</feature>
<dbReference type="Gene3D" id="1.10.1420.10">
    <property type="match status" value="2"/>
</dbReference>
<dbReference type="CDD" id="cd03284">
    <property type="entry name" value="ABC_MutS1"/>
    <property type="match status" value="1"/>
</dbReference>
<dbReference type="FunFam" id="3.40.50.300:FF:000870">
    <property type="entry name" value="MutS protein homolog 4"/>
    <property type="match status" value="1"/>
</dbReference>